<dbReference type="GO" id="GO:0016020">
    <property type="term" value="C:membrane"/>
    <property type="evidence" value="ECO:0007669"/>
    <property type="project" value="UniProtKB-SubCell"/>
</dbReference>
<evidence type="ECO:0000313" key="6">
    <source>
        <dbReference type="Proteomes" id="UP000283479"/>
    </source>
</evidence>
<comment type="subcellular location">
    <subcellularLocation>
        <location evidence="1">Membrane</location>
    </subcellularLocation>
</comment>
<gene>
    <name evidence="5" type="ORF">EGT50_15085</name>
</gene>
<dbReference type="EMBL" id="RKLO01000006">
    <property type="protein sequence ID" value="RVW00807.1"/>
    <property type="molecule type" value="Genomic_DNA"/>
</dbReference>
<feature type="region of interest" description="Disordered" evidence="3">
    <location>
        <begin position="1"/>
        <end position="72"/>
    </location>
</feature>
<evidence type="ECO:0000256" key="1">
    <source>
        <dbReference type="ARBA" id="ARBA00004370"/>
    </source>
</evidence>
<dbReference type="PANTHER" id="PTHR37042:SF4">
    <property type="entry name" value="OUTER MEMBRANE PROTEIN RV1973"/>
    <property type="match status" value="1"/>
</dbReference>
<feature type="compositionally biased region" description="Low complexity" evidence="3">
    <location>
        <begin position="10"/>
        <end position="24"/>
    </location>
</feature>
<evidence type="ECO:0000256" key="2">
    <source>
        <dbReference type="ARBA" id="ARBA00023136"/>
    </source>
</evidence>
<feature type="compositionally biased region" description="Basic and acidic residues" evidence="3">
    <location>
        <begin position="51"/>
        <end position="63"/>
    </location>
</feature>
<evidence type="ECO:0000256" key="3">
    <source>
        <dbReference type="SAM" id="MobiDB-lite"/>
    </source>
</evidence>
<proteinExistence type="predicted"/>
<dbReference type="PANTHER" id="PTHR37042">
    <property type="entry name" value="OUTER MEMBRANE PROTEIN RV1973"/>
    <property type="match status" value="1"/>
</dbReference>
<feature type="compositionally biased region" description="Basic and acidic residues" evidence="3">
    <location>
        <begin position="26"/>
        <end position="42"/>
    </location>
</feature>
<dbReference type="OrthoDB" id="4774723at2"/>
<name>A0A3S3B1B2_9NOCA</name>
<keyword evidence="4" id="KW-1133">Transmembrane helix</keyword>
<sequence>MGEGAEATVSSQKGSSQKESSANESSEEKPSEKDSSDRDHETATTTGETAAVERPEAETDSGDHPATTTGRGARSGRLFAAIAAGAALVVALLGAGGWLFFQQNAADERDAHRDAVVKVARETVLNLTTIKPETAEEDVDKILAGASGAFEAEFDGRVDPFVSVVKEAGVTTVGTILEAGIESEDGNTAKVLVAARADVSTPDGTQGGPRDFRMRVTVTDDGGVMTASQVEFVP</sequence>
<evidence type="ECO:0000256" key="4">
    <source>
        <dbReference type="SAM" id="Phobius"/>
    </source>
</evidence>
<protein>
    <recommendedName>
        <fullName evidence="7">Mce-associated membrane protein</fullName>
    </recommendedName>
</protein>
<keyword evidence="4" id="KW-0812">Transmembrane</keyword>
<evidence type="ECO:0000313" key="5">
    <source>
        <dbReference type="EMBL" id="RVW00807.1"/>
    </source>
</evidence>
<accession>A0A3S3B1B2</accession>
<keyword evidence="6" id="KW-1185">Reference proteome</keyword>
<dbReference type="AlphaFoldDB" id="A0A3S3B1B2"/>
<dbReference type="Proteomes" id="UP000283479">
    <property type="component" value="Unassembled WGS sequence"/>
</dbReference>
<reference evidence="5 6" key="1">
    <citation type="submission" date="2018-11" db="EMBL/GenBank/DDBJ databases">
        <title>Rhodococcus spongicola sp. nov. and Rhodococcus xishaensis sp. nov. from marine sponges.</title>
        <authorList>
            <person name="Li L."/>
            <person name="Lin H.W."/>
        </authorList>
    </citation>
    <scope>NUCLEOTIDE SEQUENCE [LARGE SCALE GENOMIC DNA]</scope>
    <source>
        <strain evidence="5 6">LHW51113</strain>
    </source>
</reference>
<keyword evidence="2 4" id="KW-0472">Membrane</keyword>
<organism evidence="5 6">
    <name type="scientific">Rhodococcus xishaensis</name>
    <dbReference type="NCBI Taxonomy" id="2487364"/>
    <lineage>
        <taxon>Bacteria</taxon>
        <taxon>Bacillati</taxon>
        <taxon>Actinomycetota</taxon>
        <taxon>Actinomycetes</taxon>
        <taxon>Mycobacteriales</taxon>
        <taxon>Nocardiaceae</taxon>
        <taxon>Rhodococcus</taxon>
    </lineage>
</organism>
<comment type="caution">
    <text evidence="5">The sequence shown here is derived from an EMBL/GenBank/DDBJ whole genome shotgun (WGS) entry which is preliminary data.</text>
</comment>
<evidence type="ECO:0008006" key="7">
    <source>
        <dbReference type="Google" id="ProtNLM"/>
    </source>
</evidence>
<feature type="transmembrane region" description="Helical" evidence="4">
    <location>
        <begin position="78"/>
        <end position="101"/>
    </location>
</feature>